<dbReference type="InterPro" id="IPR027417">
    <property type="entry name" value="P-loop_NTPase"/>
</dbReference>
<reference evidence="2 3" key="1">
    <citation type="journal article" date="2014" name="Nat. Genet.">
        <title>Genome sequence of the hot pepper provides insights into the evolution of pungency in Capsicum species.</title>
        <authorList>
            <person name="Kim S."/>
            <person name="Park M."/>
            <person name="Yeom S.I."/>
            <person name="Kim Y.M."/>
            <person name="Lee J.M."/>
            <person name="Lee H.A."/>
            <person name="Seo E."/>
            <person name="Choi J."/>
            <person name="Cheong K."/>
            <person name="Kim K.T."/>
            <person name="Jung K."/>
            <person name="Lee G.W."/>
            <person name="Oh S.K."/>
            <person name="Bae C."/>
            <person name="Kim S.B."/>
            <person name="Lee H.Y."/>
            <person name="Kim S.Y."/>
            <person name="Kim M.S."/>
            <person name="Kang B.C."/>
            <person name="Jo Y.D."/>
            <person name="Yang H.B."/>
            <person name="Jeong H.J."/>
            <person name="Kang W.H."/>
            <person name="Kwon J.K."/>
            <person name="Shin C."/>
            <person name="Lim J.Y."/>
            <person name="Park J.H."/>
            <person name="Huh J.H."/>
            <person name="Kim J.S."/>
            <person name="Kim B.D."/>
            <person name="Cohen O."/>
            <person name="Paran I."/>
            <person name="Suh M.C."/>
            <person name="Lee S.B."/>
            <person name="Kim Y.K."/>
            <person name="Shin Y."/>
            <person name="Noh S.J."/>
            <person name="Park J."/>
            <person name="Seo Y.S."/>
            <person name="Kwon S.Y."/>
            <person name="Kim H.A."/>
            <person name="Park J.M."/>
            <person name="Kim H.J."/>
            <person name="Choi S.B."/>
            <person name="Bosland P.W."/>
            <person name="Reeves G."/>
            <person name="Jo S.H."/>
            <person name="Lee B.W."/>
            <person name="Cho H.T."/>
            <person name="Choi H.S."/>
            <person name="Lee M.S."/>
            <person name="Yu Y."/>
            <person name="Do Choi Y."/>
            <person name="Park B.S."/>
            <person name="van Deynze A."/>
            <person name="Ashrafi H."/>
            <person name="Hill T."/>
            <person name="Kim W.T."/>
            <person name="Pai H.S."/>
            <person name="Ahn H.K."/>
            <person name="Yeam I."/>
            <person name="Giovannoni J.J."/>
            <person name="Rose J.K."/>
            <person name="Sorensen I."/>
            <person name="Lee S.J."/>
            <person name="Kim R.W."/>
            <person name="Choi I.Y."/>
            <person name="Choi B.S."/>
            <person name="Lim J.S."/>
            <person name="Lee Y.H."/>
            <person name="Choi D."/>
        </authorList>
    </citation>
    <scope>NUCLEOTIDE SEQUENCE [LARGE SCALE GENOMIC DNA]</scope>
    <source>
        <strain evidence="3">cv. CM334</strain>
    </source>
</reference>
<evidence type="ECO:0000313" key="3">
    <source>
        <dbReference type="Proteomes" id="UP000222542"/>
    </source>
</evidence>
<dbReference type="GO" id="GO:0016887">
    <property type="term" value="F:ATP hydrolysis activity"/>
    <property type="evidence" value="ECO:0007669"/>
    <property type="project" value="InterPro"/>
</dbReference>
<dbReference type="AlphaFoldDB" id="A0A2G3AC42"/>
<sequence>MDPKKKEEIINDLVAFTKGKDYYFKVGKPWKCGYLLYGPPGTGKSTMIAAIANFLNYDSYDLELTSVIDNLELRKLLMEQQASPLLSLKTLIAPLISLARERRKKREKRRRKRRRRMNQSIQIQTLILIRTRTRTQRE</sequence>
<dbReference type="Gramene" id="PHT91816">
    <property type="protein sequence ID" value="PHT91816"/>
    <property type="gene ID" value="T459_06929"/>
</dbReference>
<proteinExistence type="predicted"/>
<dbReference type="OMA" id="KLRICGN"/>
<dbReference type="SUPFAM" id="SSF52540">
    <property type="entry name" value="P-loop containing nucleoside triphosphate hydrolases"/>
    <property type="match status" value="1"/>
</dbReference>
<feature type="domain" description="ATPase AAA-type core" evidence="1">
    <location>
        <begin position="34"/>
        <end position="70"/>
    </location>
</feature>
<dbReference type="EMBL" id="AYRZ02000002">
    <property type="protein sequence ID" value="PHT91816.1"/>
    <property type="molecule type" value="Genomic_DNA"/>
</dbReference>
<accession>A0A2G3AC42</accession>
<name>A0A2G3AC42_CAPAN</name>
<organism evidence="2 3">
    <name type="scientific">Capsicum annuum</name>
    <name type="common">Capsicum pepper</name>
    <dbReference type="NCBI Taxonomy" id="4072"/>
    <lineage>
        <taxon>Eukaryota</taxon>
        <taxon>Viridiplantae</taxon>
        <taxon>Streptophyta</taxon>
        <taxon>Embryophyta</taxon>
        <taxon>Tracheophyta</taxon>
        <taxon>Spermatophyta</taxon>
        <taxon>Magnoliopsida</taxon>
        <taxon>eudicotyledons</taxon>
        <taxon>Gunneridae</taxon>
        <taxon>Pentapetalae</taxon>
        <taxon>asterids</taxon>
        <taxon>lamiids</taxon>
        <taxon>Solanales</taxon>
        <taxon>Solanaceae</taxon>
        <taxon>Solanoideae</taxon>
        <taxon>Capsiceae</taxon>
        <taxon>Capsicum</taxon>
    </lineage>
</organism>
<dbReference type="InterPro" id="IPR003959">
    <property type="entry name" value="ATPase_AAA_core"/>
</dbReference>
<dbReference type="GO" id="GO:0005524">
    <property type="term" value="F:ATP binding"/>
    <property type="evidence" value="ECO:0007669"/>
    <property type="project" value="InterPro"/>
</dbReference>
<protein>
    <recommendedName>
        <fullName evidence="1">ATPase AAA-type core domain-containing protein</fullName>
    </recommendedName>
</protein>
<reference evidence="2 3" key="2">
    <citation type="journal article" date="2017" name="Genome Biol.">
        <title>New reference genome sequences of hot pepper reveal the massive evolution of plant disease-resistance genes by retroduplication.</title>
        <authorList>
            <person name="Kim S."/>
            <person name="Park J."/>
            <person name="Yeom S.I."/>
            <person name="Kim Y.M."/>
            <person name="Seo E."/>
            <person name="Kim K.T."/>
            <person name="Kim M.S."/>
            <person name="Lee J.M."/>
            <person name="Cheong K."/>
            <person name="Shin H.S."/>
            <person name="Kim S.B."/>
            <person name="Han K."/>
            <person name="Lee J."/>
            <person name="Park M."/>
            <person name="Lee H.A."/>
            <person name="Lee H.Y."/>
            <person name="Lee Y."/>
            <person name="Oh S."/>
            <person name="Lee J.H."/>
            <person name="Choi E."/>
            <person name="Choi E."/>
            <person name="Lee S.E."/>
            <person name="Jeon J."/>
            <person name="Kim H."/>
            <person name="Choi G."/>
            <person name="Song H."/>
            <person name="Lee J."/>
            <person name="Lee S.C."/>
            <person name="Kwon J.K."/>
            <person name="Lee H.Y."/>
            <person name="Koo N."/>
            <person name="Hong Y."/>
            <person name="Kim R.W."/>
            <person name="Kang W.H."/>
            <person name="Huh J.H."/>
            <person name="Kang B.C."/>
            <person name="Yang T.J."/>
            <person name="Lee Y.H."/>
            <person name="Bennetzen J.L."/>
            <person name="Choi D."/>
        </authorList>
    </citation>
    <scope>NUCLEOTIDE SEQUENCE [LARGE SCALE GENOMIC DNA]</scope>
    <source>
        <strain evidence="3">cv. CM334</strain>
    </source>
</reference>
<dbReference type="Pfam" id="PF00004">
    <property type="entry name" value="AAA"/>
    <property type="match status" value="1"/>
</dbReference>
<comment type="caution">
    <text evidence="2">The sequence shown here is derived from an EMBL/GenBank/DDBJ whole genome shotgun (WGS) entry which is preliminary data.</text>
</comment>
<dbReference type="PANTHER" id="PTHR23070">
    <property type="entry name" value="BCS1 AAA-TYPE ATPASE"/>
    <property type="match status" value="1"/>
</dbReference>
<dbReference type="STRING" id="4072.A0A2G3AC42"/>
<dbReference type="Proteomes" id="UP000222542">
    <property type="component" value="Unassembled WGS sequence"/>
</dbReference>
<dbReference type="Gene3D" id="3.40.50.300">
    <property type="entry name" value="P-loop containing nucleotide triphosphate hydrolases"/>
    <property type="match status" value="1"/>
</dbReference>
<dbReference type="InterPro" id="IPR050747">
    <property type="entry name" value="Mitochondrial_chaperone_BCS1"/>
</dbReference>
<gene>
    <name evidence="2" type="ORF">T459_06929</name>
</gene>
<evidence type="ECO:0000259" key="1">
    <source>
        <dbReference type="Pfam" id="PF00004"/>
    </source>
</evidence>
<evidence type="ECO:0000313" key="2">
    <source>
        <dbReference type="EMBL" id="PHT91816.1"/>
    </source>
</evidence>
<keyword evidence="3" id="KW-1185">Reference proteome</keyword>